<reference evidence="1 2" key="1">
    <citation type="journal article" date="2018" name="Sci. Rep.">
        <title>Comparative genomics provides insights into the lifestyle and reveals functional heterogeneity of dark septate endophytic fungi.</title>
        <authorList>
            <person name="Knapp D.G."/>
            <person name="Nemeth J.B."/>
            <person name="Barry K."/>
            <person name="Hainaut M."/>
            <person name="Henrissat B."/>
            <person name="Johnson J."/>
            <person name="Kuo A."/>
            <person name="Lim J.H.P."/>
            <person name="Lipzen A."/>
            <person name="Nolan M."/>
            <person name="Ohm R.A."/>
            <person name="Tamas L."/>
            <person name="Grigoriev I.V."/>
            <person name="Spatafora J.W."/>
            <person name="Nagy L.G."/>
            <person name="Kovacs G.M."/>
        </authorList>
    </citation>
    <scope>NUCLEOTIDE SEQUENCE [LARGE SCALE GENOMIC DNA]</scope>
    <source>
        <strain evidence="1 2">DSE2036</strain>
    </source>
</reference>
<evidence type="ECO:0000313" key="2">
    <source>
        <dbReference type="Proteomes" id="UP000244855"/>
    </source>
</evidence>
<gene>
    <name evidence="1" type="ORF">DM02DRAFT_688343</name>
</gene>
<dbReference type="Proteomes" id="UP000244855">
    <property type="component" value="Unassembled WGS sequence"/>
</dbReference>
<dbReference type="PANTHER" id="PTHR47256">
    <property type="entry name" value="ZN(II)2CYS6 TRANSCRIPTION FACTOR (EUROFUNG)-RELATED"/>
    <property type="match status" value="1"/>
</dbReference>
<dbReference type="STRING" id="97972.A0A2V1DDV0"/>
<protein>
    <submittedName>
        <fullName evidence="1">Uncharacterized protein</fullName>
    </submittedName>
</protein>
<accession>A0A2V1DDV0</accession>
<dbReference type="OrthoDB" id="426882at2759"/>
<sequence length="232" mass="26987">SAYEELLRLIRTLPKEDAVDLFHQIRTRGDIRAILSQVRDSNLLLQLHLVPETRLRYELPYSREMPALLLTSGSPYLYSMVYKATSQPILQSRETTATECQHREFPAEQTSSKYQTQYVKPYYAAVFVEPQLENARPLKWTTVSKDNELMRDLLAAYFTHEYHLFLVFQKEYFLEDIGNTKIVKEAAQCCSALLVNATLAYACCCSTKIPNRFRYWDPKGLSYCFLAEAKRI</sequence>
<dbReference type="PANTHER" id="PTHR47256:SF1">
    <property type="entry name" value="ZN(II)2CYS6 TRANSCRIPTION FACTOR (EUROFUNG)"/>
    <property type="match status" value="1"/>
</dbReference>
<dbReference type="InterPro" id="IPR053187">
    <property type="entry name" value="Notoamide_regulator"/>
</dbReference>
<name>A0A2V1DDV0_9PLEO</name>
<organism evidence="1 2">
    <name type="scientific">Periconia macrospinosa</name>
    <dbReference type="NCBI Taxonomy" id="97972"/>
    <lineage>
        <taxon>Eukaryota</taxon>
        <taxon>Fungi</taxon>
        <taxon>Dikarya</taxon>
        <taxon>Ascomycota</taxon>
        <taxon>Pezizomycotina</taxon>
        <taxon>Dothideomycetes</taxon>
        <taxon>Pleosporomycetidae</taxon>
        <taxon>Pleosporales</taxon>
        <taxon>Massarineae</taxon>
        <taxon>Periconiaceae</taxon>
        <taxon>Periconia</taxon>
    </lineage>
</organism>
<proteinExistence type="predicted"/>
<keyword evidence="2" id="KW-1185">Reference proteome</keyword>
<dbReference type="AlphaFoldDB" id="A0A2V1DDV0"/>
<dbReference type="CDD" id="cd12148">
    <property type="entry name" value="fungal_TF_MHR"/>
    <property type="match status" value="1"/>
</dbReference>
<feature type="non-terminal residue" evidence="1">
    <location>
        <position position="1"/>
    </location>
</feature>
<dbReference type="EMBL" id="KZ805470">
    <property type="protein sequence ID" value="PVH96228.1"/>
    <property type="molecule type" value="Genomic_DNA"/>
</dbReference>
<evidence type="ECO:0000313" key="1">
    <source>
        <dbReference type="EMBL" id="PVH96228.1"/>
    </source>
</evidence>